<sequence length="19" mass="2084">MPPNATLCSRALRRNAAIE</sequence>
<evidence type="ECO:0000313" key="2">
    <source>
        <dbReference type="Proteomes" id="UP000681967"/>
    </source>
</evidence>
<name>A0A8S2TB33_9BILA</name>
<comment type="caution">
    <text evidence="1">The sequence shown here is derived from an EMBL/GenBank/DDBJ whole genome shotgun (WGS) entry which is preliminary data.</text>
</comment>
<evidence type="ECO:0000313" key="1">
    <source>
        <dbReference type="EMBL" id="CAF4280539.1"/>
    </source>
</evidence>
<dbReference type="Proteomes" id="UP000681967">
    <property type="component" value="Unassembled WGS sequence"/>
</dbReference>
<dbReference type="EMBL" id="CAJOBH010031716">
    <property type="protein sequence ID" value="CAF4280539.1"/>
    <property type="molecule type" value="Genomic_DNA"/>
</dbReference>
<reference evidence="1" key="1">
    <citation type="submission" date="2021-02" db="EMBL/GenBank/DDBJ databases">
        <authorList>
            <person name="Nowell W R."/>
        </authorList>
    </citation>
    <scope>NUCLEOTIDE SEQUENCE</scope>
</reference>
<gene>
    <name evidence="1" type="ORF">BYL167_LOCUS26684</name>
</gene>
<organism evidence="1 2">
    <name type="scientific">Rotaria magnacalcarata</name>
    <dbReference type="NCBI Taxonomy" id="392030"/>
    <lineage>
        <taxon>Eukaryota</taxon>
        <taxon>Metazoa</taxon>
        <taxon>Spiralia</taxon>
        <taxon>Gnathifera</taxon>
        <taxon>Rotifera</taxon>
        <taxon>Eurotatoria</taxon>
        <taxon>Bdelloidea</taxon>
        <taxon>Philodinida</taxon>
        <taxon>Philodinidae</taxon>
        <taxon>Rotaria</taxon>
    </lineage>
</organism>
<accession>A0A8S2TB33</accession>
<feature type="non-terminal residue" evidence="1">
    <location>
        <position position="19"/>
    </location>
</feature>
<protein>
    <submittedName>
        <fullName evidence="1">Uncharacterized protein</fullName>
    </submittedName>
</protein>
<proteinExistence type="predicted"/>
<dbReference type="AlphaFoldDB" id="A0A8S2TB33"/>